<evidence type="ECO:0000313" key="2">
    <source>
        <dbReference type="Proteomes" id="UP001149954"/>
    </source>
</evidence>
<gene>
    <name evidence="1" type="ORF">N7463_000654</name>
</gene>
<accession>A0A9W9Y4V7</accession>
<protein>
    <submittedName>
        <fullName evidence="1">Uncharacterized protein</fullName>
    </submittedName>
</protein>
<organism evidence="1 2">
    <name type="scientific">Penicillium fimorum</name>
    <dbReference type="NCBI Taxonomy" id="1882269"/>
    <lineage>
        <taxon>Eukaryota</taxon>
        <taxon>Fungi</taxon>
        <taxon>Dikarya</taxon>
        <taxon>Ascomycota</taxon>
        <taxon>Pezizomycotina</taxon>
        <taxon>Eurotiomycetes</taxon>
        <taxon>Eurotiomycetidae</taxon>
        <taxon>Eurotiales</taxon>
        <taxon>Aspergillaceae</taxon>
        <taxon>Penicillium</taxon>
    </lineage>
</organism>
<name>A0A9W9Y4V7_9EURO</name>
<dbReference type="EMBL" id="JAPWDS010000001">
    <property type="protein sequence ID" value="KAJ5520201.1"/>
    <property type="molecule type" value="Genomic_DNA"/>
</dbReference>
<dbReference type="OrthoDB" id="4352007at2759"/>
<proteinExistence type="predicted"/>
<comment type="caution">
    <text evidence="1">The sequence shown here is derived from an EMBL/GenBank/DDBJ whole genome shotgun (WGS) entry which is preliminary data.</text>
</comment>
<dbReference type="Proteomes" id="UP001149954">
    <property type="component" value="Unassembled WGS sequence"/>
</dbReference>
<keyword evidence="2" id="KW-1185">Reference proteome</keyword>
<sequence length="79" mass="8848">MRASLTKVVHGYMGQPSAEGPFATLLVFKFRVYRLKHRRRVIRACINVDFSPLPPGSSRPEVCTIDPGDMFSIVPTSKN</sequence>
<reference evidence="1" key="2">
    <citation type="journal article" date="2023" name="IMA Fungus">
        <title>Comparative genomic study of the Penicillium genus elucidates a diverse pangenome and 15 lateral gene transfer events.</title>
        <authorList>
            <person name="Petersen C."/>
            <person name="Sorensen T."/>
            <person name="Nielsen M.R."/>
            <person name="Sondergaard T.E."/>
            <person name="Sorensen J.L."/>
            <person name="Fitzpatrick D.A."/>
            <person name="Frisvad J.C."/>
            <person name="Nielsen K.L."/>
        </authorList>
    </citation>
    <scope>NUCLEOTIDE SEQUENCE</scope>
    <source>
        <strain evidence="1">IBT 29495</strain>
    </source>
</reference>
<evidence type="ECO:0000313" key="1">
    <source>
        <dbReference type="EMBL" id="KAJ5520201.1"/>
    </source>
</evidence>
<dbReference type="AlphaFoldDB" id="A0A9W9Y4V7"/>
<reference evidence="1" key="1">
    <citation type="submission" date="2022-12" db="EMBL/GenBank/DDBJ databases">
        <authorList>
            <person name="Petersen C."/>
        </authorList>
    </citation>
    <scope>NUCLEOTIDE SEQUENCE</scope>
    <source>
        <strain evidence="1">IBT 29495</strain>
    </source>
</reference>